<feature type="compositionally biased region" description="Polar residues" evidence="1">
    <location>
        <begin position="80"/>
        <end position="90"/>
    </location>
</feature>
<protein>
    <submittedName>
        <fullName evidence="2">Uncharacterized protein</fullName>
    </submittedName>
</protein>
<evidence type="ECO:0000313" key="3">
    <source>
        <dbReference type="Proteomes" id="UP000799779"/>
    </source>
</evidence>
<name>A0A6A5X1N1_9PLEO</name>
<dbReference type="EMBL" id="ML977568">
    <property type="protein sequence ID" value="KAF2004246.1"/>
    <property type="molecule type" value="Genomic_DNA"/>
</dbReference>
<evidence type="ECO:0000313" key="2">
    <source>
        <dbReference type="EMBL" id="KAF2004246.1"/>
    </source>
</evidence>
<organism evidence="2 3">
    <name type="scientific">Amniculicola lignicola CBS 123094</name>
    <dbReference type="NCBI Taxonomy" id="1392246"/>
    <lineage>
        <taxon>Eukaryota</taxon>
        <taxon>Fungi</taxon>
        <taxon>Dikarya</taxon>
        <taxon>Ascomycota</taxon>
        <taxon>Pezizomycotina</taxon>
        <taxon>Dothideomycetes</taxon>
        <taxon>Pleosporomycetidae</taxon>
        <taxon>Pleosporales</taxon>
        <taxon>Amniculicolaceae</taxon>
        <taxon>Amniculicola</taxon>
    </lineage>
</organism>
<feature type="region of interest" description="Disordered" evidence="1">
    <location>
        <begin position="1"/>
        <end position="24"/>
    </location>
</feature>
<sequence length="209" mass="23871">MKANPKFTGRDATEGTSDNGRLDGLPKREIVWRETFRNHITFKRRKCKLTRLVCYSASVEACQLEVTSTNSRRCYCSAQPQSLPRYSPRSNDAPCIPTVSPDYDRSTQARSRKMFMPSPLNPHDPELLQGEATVPSPPFCNAKPNMLRYRCKRLGSLLPSSLNGHGWLEAHIQLLTKDQKFQESYEKHIALLKHGQRAVCCEHSDRPKR</sequence>
<reference evidence="2" key="1">
    <citation type="journal article" date="2020" name="Stud. Mycol.">
        <title>101 Dothideomycetes genomes: a test case for predicting lifestyles and emergence of pathogens.</title>
        <authorList>
            <person name="Haridas S."/>
            <person name="Albert R."/>
            <person name="Binder M."/>
            <person name="Bloem J."/>
            <person name="Labutti K."/>
            <person name="Salamov A."/>
            <person name="Andreopoulos B."/>
            <person name="Baker S."/>
            <person name="Barry K."/>
            <person name="Bills G."/>
            <person name="Bluhm B."/>
            <person name="Cannon C."/>
            <person name="Castanera R."/>
            <person name="Culley D."/>
            <person name="Daum C."/>
            <person name="Ezra D."/>
            <person name="Gonzalez J."/>
            <person name="Henrissat B."/>
            <person name="Kuo A."/>
            <person name="Liang C."/>
            <person name="Lipzen A."/>
            <person name="Lutzoni F."/>
            <person name="Magnuson J."/>
            <person name="Mondo S."/>
            <person name="Nolan M."/>
            <person name="Ohm R."/>
            <person name="Pangilinan J."/>
            <person name="Park H.-J."/>
            <person name="Ramirez L."/>
            <person name="Alfaro M."/>
            <person name="Sun H."/>
            <person name="Tritt A."/>
            <person name="Yoshinaga Y."/>
            <person name="Zwiers L.-H."/>
            <person name="Turgeon B."/>
            <person name="Goodwin S."/>
            <person name="Spatafora J."/>
            <person name="Crous P."/>
            <person name="Grigoriev I."/>
        </authorList>
    </citation>
    <scope>NUCLEOTIDE SEQUENCE</scope>
    <source>
        <strain evidence="2">CBS 123094</strain>
    </source>
</reference>
<dbReference type="Proteomes" id="UP000799779">
    <property type="component" value="Unassembled WGS sequence"/>
</dbReference>
<evidence type="ECO:0000256" key="1">
    <source>
        <dbReference type="SAM" id="MobiDB-lite"/>
    </source>
</evidence>
<accession>A0A6A5X1N1</accession>
<gene>
    <name evidence="2" type="ORF">P154DRAFT_51573</name>
</gene>
<feature type="region of interest" description="Disordered" evidence="1">
    <location>
        <begin position="80"/>
        <end position="106"/>
    </location>
</feature>
<dbReference type="AlphaFoldDB" id="A0A6A5X1N1"/>
<keyword evidence="3" id="KW-1185">Reference proteome</keyword>
<proteinExistence type="predicted"/>